<dbReference type="Proteomes" id="UP001195483">
    <property type="component" value="Unassembled WGS sequence"/>
</dbReference>
<reference evidence="2" key="1">
    <citation type="journal article" date="2021" name="Genome Biol. Evol.">
        <title>A High-Quality Reference Genome for a Parasitic Bivalve with Doubly Uniparental Inheritance (Bivalvia: Unionida).</title>
        <authorList>
            <person name="Smith C.H."/>
        </authorList>
    </citation>
    <scope>NUCLEOTIDE SEQUENCE</scope>
    <source>
        <strain evidence="2">CHS0354</strain>
    </source>
</reference>
<reference evidence="2" key="2">
    <citation type="journal article" date="2021" name="Genome Biol. Evol.">
        <title>Developing a high-quality reference genome for a parasitic bivalve with doubly uniparental inheritance (Bivalvia: Unionida).</title>
        <authorList>
            <person name="Smith C.H."/>
        </authorList>
    </citation>
    <scope>NUCLEOTIDE SEQUENCE</scope>
    <source>
        <strain evidence="2">CHS0354</strain>
        <tissue evidence="2">Mantle</tissue>
    </source>
</reference>
<dbReference type="InterPro" id="IPR006202">
    <property type="entry name" value="Neur_chan_lig-bd"/>
</dbReference>
<comment type="caution">
    <text evidence="2">The sequence shown here is derived from an EMBL/GenBank/DDBJ whole genome shotgun (WGS) entry which is preliminary data.</text>
</comment>
<organism evidence="2 3">
    <name type="scientific">Potamilus streckersoni</name>
    <dbReference type="NCBI Taxonomy" id="2493646"/>
    <lineage>
        <taxon>Eukaryota</taxon>
        <taxon>Metazoa</taxon>
        <taxon>Spiralia</taxon>
        <taxon>Lophotrochozoa</taxon>
        <taxon>Mollusca</taxon>
        <taxon>Bivalvia</taxon>
        <taxon>Autobranchia</taxon>
        <taxon>Heteroconchia</taxon>
        <taxon>Palaeoheterodonta</taxon>
        <taxon>Unionida</taxon>
        <taxon>Unionoidea</taxon>
        <taxon>Unionidae</taxon>
        <taxon>Ambleminae</taxon>
        <taxon>Lampsilini</taxon>
        <taxon>Potamilus</taxon>
    </lineage>
</organism>
<proteinExistence type="predicted"/>
<evidence type="ECO:0000259" key="1">
    <source>
        <dbReference type="Pfam" id="PF02931"/>
    </source>
</evidence>
<dbReference type="Gene3D" id="2.70.170.10">
    <property type="entry name" value="Neurotransmitter-gated ion-channel ligand-binding domain"/>
    <property type="match status" value="1"/>
</dbReference>
<protein>
    <recommendedName>
        <fullName evidence="1">Neurotransmitter-gated ion-channel ligand-binding domain-containing protein</fullName>
    </recommendedName>
</protein>
<accession>A0AAE0RWP5</accession>
<sequence length="62" mass="7458">MSEDFRDFESWYDQFLTWNKNEYGGLHEVLVSIDEVWTPDLLVENTYVSMRSMTTWLSLMNS</sequence>
<dbReference type="GO" id="GO:0005230">
    <property type="term" value="F:extracellular ligand-gated monoatomic ion channel activity"/>
    <property type="evidence" value="ECO:0007669"/>
    <property type="project" value="InterPro"/>
</dbReference>
<evidence type="ECO:0000313" key="2">
    <source>
        <dbReference type="EMBL" id="KAK3581067.1"/>
    </source>
</evidence>
<feature type="domain" description="Neurotransmitter-gated ion-channel ligand-binding" evidence="1">
    <location>
        <begin position="9"/>
        <end position="52"/>
    </location>
</feature>
<name>A0AAE0RWP5_9BIVA</name>
<reference evidence="2" key="3">
    <citation type="submission" date="2023-05" db="EMBL/GenBank/DDBJ databases">
        <authorList>
            <person name="Smith C.H."/>
        </authorList>
    </citation>
    <scope>NUCLEOTIDE SEQUENCE</scope>
    <source>
        <strain evidence="2">CHS0354</strain>
        <tissue evidence="2">Mantle</tissue>
    </source>
</reference>
<evidence type="ECO:0000313" key="3">
    <source>
        <dbReference type="Proteomes" id="UP001195483"/>
    </source>
</evidence>
<dbReference type="EMBL" id="JAEAOA010001977">
    <property type="protein sequence ID" value="KAK3581067.1"/>
    <property type="molecule type" value="Genomic_DNA"/>
</dbReference>
<keyword evidence="3" id="KW-1185">Reference proteome</keyword>
<gene>
    <name evidence="2" type="ORF">CHS0354_033853</name>
</gene>
<dbReference type="InterPro" id="IPR036734">
    <property type="entry name" value="Neur_chan_lig-bd_sf"/>
</dbReference>
<dbReference type="GO" id="GO:0016020">
    <property type="term" value="C:membrane"/>
    <property type="evidence" value="ECO:0007669"/>
    <property type="project" value="InterPro"/>
</dbReference>
<dbReference type="Pfam" id="PF02931">
    <property type="entry name" value="Neur_chan_LBD"/>
    <property type="match status" value="1"/>
</dbReference>
<dbReference type="AlphaFoldDB" id="A0AAE0RWP5"/>
<dbReference type="SUPFAM" id="SSF63712">
    <property type="entry name" value="Nicotinic receptor ligand binding domain-like"/>
    <property type="match status" value="1"/>
</dbReference>